<dbReference type="OMA" id="LQGMVWE"/>
<dbReference type="GO" id="GO:0019509">
    <property type="term" value="P:L-methionine salvage from methylthioadenosine"/>
    <property type="evidence" value="ECO:0007669"/>
    <property type="project" value="InterPro"/>
</dbReference>
<dbReference type="GO" id="GO:0043874">
    <property type="term" value="F:acireductone synthase activity"/>
    <property type="evidence" value="ECO:0007669"/>
    <property type="project" value="InterPro"/>
</dbReference>
<evidence type="ECO:0000256" key="4">
    <source>
        <dbReference type="SAM" id="MobiDB-lite"/>
    </source>
</evidence>
<protein>
    <recommendedName>
        <fullName evidence="7">Enolase-phosphatase E1</fullName>
    </recommendedName>
</protein>
<dbReference type="PANTHER" id="PTHR20371:SF1">
    <property type="entry name" value="ENOLASE-PHOSPHATASE E1"/>
    <property type="match status" value="1"/>
</dbReference>
<keyword evidence="2" id="KW-0378">Hydrolase</keyword>
<dbReference type="Gene3D" id="3.40.50.1000">
    <property type="entry name" value="HAD superfamily/HAD-like"/>
    <property type="match status" value="1"/>
</dbReference>
<dbReference type="OrthoDB" id="272500at2759"/>
<reference evidence="5 6" key="2">
    <citation type="journal article" date="2012" name="PLoS Pathog.">
        <title>Diverse lifestyles and strategies of plant pathogenesis encoded in the genomes of eighteen Dothideomycetes fungi.</title>
        <authorList>
            <person name="Ohm R.A."/>
            <person name="Feau N."/>
            <person name="Henrissat B."/>
            <person name="Schoch C.L."/>
            <person name="Horwitz B.A."/>
            <person name="Barry K.W."/>
            <person name="Condon B.J."/>
            <person name="Copeland A.C."/>
            <person name="Dhillon B."/>
            <person name="Glaser F."/>
            <person name="Hesse C.N."/>
            <person name="Kosti I."/>
            <person name="LaButti K."/>
            <person name="Lindquist E.A."/>
            <person name="Lucas S."/>
            <person name="Salamov A.A."/>
            <person name="Bradshaw R.E."/>
            <person name="Ciuffetti L."/>
            <person name="Hamelin R.C."/>
            <person name="Kema G.H.J."/>
            <person name="Lawrence C."/>
            <person name="Scott J.A."/>
            <person name="Spatafora J.W."/>
            <person name="Turgeon B.G."/>
            <person name="de Wit P.J.G.M."/>
            <person name="Zhong S."/>
            <person name="Goodwin S.B."/>
            <person name="Grigoriev I.V."/>
        </authorList>
    </citation>
    <scope>NUCLEOTIDE SEQUENCE [LARGE SCALE GENOMIC DNA]</scope>
    <source>
        <strain evidence="6">NZE10 / CBS 128990</strain>
    </source>
</reference>
<dbReference type="NCBIfam" id="TIGR01691">
    <property type="entry name" value="enolase-ppase"/>
    <property type="match status" value="1"/>
</dbReference>
<reference evidence="6" key="1">
    <citation type="journal article" date="2012" name="PLoS Genet.">
        <title>The genomes of the fungal plant pathogens Cladosporium fulvum and Dothistroma septosporum reveal adaptation to different hosts and lifestyles but also signatures of common ancestry.</title>
        <authorList>
            <person name="de Wit P.J.G.M."/>
            <person name="van der Burgt A."/>
            <person name="Oekmen B."/>
            <person name="Stergiopoulos I."/>
            <person name="Abd-Elsalam K.A."/>
            <person name="Aerts A.L."/>
            <person name="Bahkali A.H."/>
            <person name="Beenen H.G."/>
            <person name="Chettri P."/>
            <person name="Cox M.P."/>
            <person name="Datema E."/>
            <person name="de Vries R.P."/>
            <person name="Dhillon B."/>
            <person name="Ganley A.R."/>
            <person name="Griffiths S.A."/>
            <person name="Guo Y."/>
            <person name="Hamelin R.C."/>
            <person name="Henrissat B."/>
            <person name="Kabir M.S."/>
            <person name="Jashni M.K."/>
            <person name="Kema G."/>
            <person name="Klaubauf S."/>
            <person name="Lapidus A."/>
            <person name="Levasseur A."/>
            <person name="Lindquist E."/>
            <person name="Mehrabi R."/>
            <person name="Ohm R.A."/>
            <person name="Owen T.J."/>
            <person name="Salamov A."/>
            <person name="Schwelm A."/>
            <person name="Schijlen E."/>
            <person name="Sun H."/>
            <person name="van den Burg H.A."/>
            <person name="van Ham R.C.H.J."/>
            <person name="Zhang S."/>
            <person name="Goodwin S.B."/>
            <person name="Grigoriev I.V."/>
            <person name="Collemare J."/>
            <person name="Bradshaw R.E."/>
        </authorList>
    </citation>
    <scope>NUCLEOTIDE SEQUENCE [LARGE SCALE GENOMIC DNA]</scope>
    <source>
        <strain evidence="6">NZE10 / CBS 128990</strain>
    </source>
</reference>
<keyword evidence="1" id="KW-0028">Amino-acid biosynthesis</keyword>
<dbReference type="Gene3D" id="1.10.720.60">
    <property type="match status" value="1"/>
</dbReference>
<dbReference type="EMBL" id="KB446536">
    <property type="protein sequence ID" value="EME47727.1"/>
    <property type="molecule type" value="Genomic_DNA"/>
</dbReference>
<sequence length="339" mass="36700">MDGIKCVLLDIEGTVCPISFVKDTLFPYALRALPEVLANKWDAPDFKLYRHAFPEEHRDNPRALQAHVEDLTKRDMKIAYLKNLQGFLWENGYKTGAYSTPLFPDVAPALKQWKDAGYALAIYSSGSVFAQKLLFGHVQVAADDSSATKKRNRPADDAAEDQASAADAPPPSKSKQTTSCFTYGEAVEPPALDGTDTKVGAESGPKHATQLADVDGGEQATDAATARLDTKAHENEGKPREVETEDMTALFNGSWWDTTSAGLKTEVGSYSKIAKSLQYAPAQMLFLSDNVKEVDAAIGAGMKSLLVDRPGNAAVSDTDKERLDIVTSLDQIKLPSKTA</sequence>
<dbReference type="AlphaFoldDB" id="N1PWF3"/>
<dbReference type="PANTHER" id="PTHR20371">
    <property type="entry name" value="ENOLASE-PHOSPHATASE E1"/>
    <property type="match status" value="1"/>
</dbReference>
<feature type="region of interest" description="Disordered" evidence="4">
    <location>
        <begin position="143"/>
        <end position="219"/>
    </location>
</feature>
<evidence type="ECO:0000313" key="5">
    <source>
        <dbReference type="EMBL" id="EME47727.1"/>
    </source>
</evidence>
<keyword evidence="6" id="KW-1185">Reference proteome</keyword>
<accession>N1PWF3</accession>
<evidence type="ECO:0000256" key="2">
    <source>
        <dbReference type="ARBA" id="ARBA00022801"/>
    </source>
</evidence>
<dbReference type="Pfam" id="PF00702">
    <property type="entry name" value="Hydrolase"/>
    <property type="match status" value="1"/>
</dbReference>
<dbReference type="HOGENOM" id="CLU_023273_1_1_1"/>
<evidence type="ECO:0000256" key="3">
    <source>
        <dbReference type="ARBA" id="ARBA00023167"/>
    </source>
</evidence>
<dbReference type="InterPro" id="IPR023214">
    <property type="entry name" value="HAD_sf"/>
</dbReference>
<evidence type="ECO:0000256" key="1">
    <source>
        <dbReference type="ARBA" id="ARBA00022605"/>
    </source>
</evidence>
<dbReference type="SUPFAM" id="SSF56784">
    <property type="entry name" value="HAD-like"/>
    <property type="match status" value="2"/>
</dbReference>
<keyword evidence="3" id="KW-0486">Methionine biosynthesis</keyword>
<dbReference type="GO" id="GO:0000287">
    <property type="term" value="F:magnesium ion binding"/>
    <property type="evidence" value="ECO:0007669"/>
    <property type="project" value="InterPro"/>
</dbReference>
<evidence type="ECO:0008006" key="7">
    <source>
        <dbReference type="Google" id="ProtNLM"/>
    </source>
</evidence>
<gene>
    <name evidence="5" type="ORF">DOTSEDRAFT_51065</name>
</gene>
<dbReference type="Proteomes" id="UP000016933">
    <property type="component" value="Unassembled WGS sequence"/>
</dbReference>
<proteinExistence type="predicted"/>
<organism evidence="5 6">
    <name type="scientific">Dothistroma septosporum (strain NZE10 / CBS 128990)</name>
    <name type="common">Red band needle blight fungus</name>
    <name type="synonym">Mycosphaerella pini</name>
    <dbReference type="NCBI Taxonomy" id="675120"/>
    <lineage>
        <taxon>Eukaryota</taxon>
        <taxon>Fungi</taxon>
        <taxon>Dikarya</taxon>
        <taxon>Ascomycota</taxon>
        <taxon>Pezizomycotina</taxon>
        <taxon>Dothideomycetes</taxon>
        <taxon>Dothideomycetidae</taxon>
        <taxon>Mycosphaerellales</taxon>
        <taxon>Mycosphaerellaceae</taxon>
        <taxon>Dothistroma</taxon>
    </lineage>
</organism>
<dbReference type="STRING" id="675120.N1PWF3"/>
<dbReference type="InterPro" id="IPR036412">
    <property type="entry name" value="HAD-like_sf"/>
</dbReference>
<evidence type="ECO:0000313" key="6">
    <source>
        <dbReference type="Proteomes" id="UP000016933"/>
    </source>
</evidence>
<dbReference type="eggNOG" id="KOG2630">
    <property type="taxonomic scope" value="Eukaryota"/>
</dbReference>
<dbReference type="InterPro" id="IPR023943">
    <property type="entry name" value="Enolase-ppase_E1"/>
</dbReference>
<name>N1PWF3_DOTSN</name>